<dbReference type="InterPro" id="IPR011059">
    <property type="entry name" value="Metal-dep_hydrolase_composite"/>
</dbReference>
<dbReference type="InterPro" id="IPR004722">
    <property type="entry name" value="DHOase"/>
</dbReference>
<dbReference type="SUPFAM" id="SSF51338">
    <property type="entry name" value="Composite domain of metallo-dependent hydrolases"/>
    <property type="match status" value="1"/>
</dbReference>
<protein>
    <submittedName>
        <fullName evidence="3">Amidohydrolase family protein</fullName>
    </submittedName>
</protein>
<dbReference type="PANTHER" id="PTHR43668:SF2">
    <property type="entry name" value="ALLANTOINASE"/>
    <property type="match status" value="1"/>
</dbReference>
<dbReference type="Pfam" id="PF12890">
    <property type="entry name" value="DHOase"/>
    <property type="match status" value="1"/>
</dbReference>
<keyword evidence="3" id="KW-0378">Hydrolase</keyword>
<evidence type="ECO:0000313" key="4">
    <source>
        <dbReference type="Proteomes" id="UP000321168"/>
    </source>
</evidence>
<dbReference type="GO" id="GO:0046872">
    <property type="term" value="F:metal ion binding"/>
    <property type="evidence" value="ECO:0007669"/>
    <property type="project" value="InterPro"/>
</dbReference>
<comment type="caution">
    <text evidence="3">The sequence shown here is derived from an EMBL/GenBank/DDBJ whole genome shotgun (WGS) entry which is preliminary data.</text>
</comment>
<dbReference type="InterPro" id="IPR024403">
    <property type="entry name" value="DHOase_cat"/>
</dbReference>
<dbReference type="EMBL" id="VORB01000006">
    <property type="protein sequence ID" value="TXC78660.1"/>
    <property type="molecule type" value="Genomic_DNA"/>
</dbReference>
<organism evidence="3 4">
    <name type="scientific">Luteibaculum oceani</name>
    <dbReference type="NCBI Taxonomy" id="1294296"/>
    <lineage>
        <taxon>Bacteria</taxon>
        <taxon>Pseudomonadati</taxon>
        <taxon>Bacteroidota</taxon>
        <taxon>Flavobacteriia</taxon>
        <taxon>Flavobacteriales</taxon>
        <taxon>Luteibaculaceae</taxon>
        <taxon>Luteibaculum</taxon>
    </lineage>
</organism>
<dbReference type="PANTHER" id="PTHR43668">
    <property type="entry name" value="ALLANTOINASE"/>
    <property type="match status" value="1"/>
</dbReference>
<dbReference type="GO" id="GO:0004038">
    <property type="term" value="F:allantoinase activity"/>
    <property type="evidence" value="ECO:0007669"/>
    <property type="project" value="TreeGrafter"/>
</dbReference>
<keyword evidence="4" id="KW-1185">Reference proteome</keyword>
<evidence type="ECO:0000259" key="2">
    <source>
        <dbReference type="Pfam" id="PF12890"/>
    </source>
</evidence>
<dbReference type="Gene3D" id="2.30.40.10">
    <property type="entry name" value="Urease, subunit C, domain 1"/>
    <property type="match status" value="1"/>
</dbReference>
<reference evidence="3 4" key="1">
    <citation type="submission" date="2019-08" db="EMBL/GenBank/DDBJ databases">
        <title>Genome of Luteibaculum oceani JCM 18817.</title>
        <authorList>
            <person name="Bowman J.P."/>
        </authorList>
    </citation>
    <scope>NUCLEOTIDE SEQUENCE [LARGE SCALE GENOMIC DNA]</scope>
    <source>
        <strain evidence="3 4">JCM 18817</strain>
    </source>
</reference>
<name>A0A5C6V1D4_9FLAO</name>
<dbReference type="SUPFAM" id="SSF51556">
    <property type="entry name" value="Metallo-dependent hydrolases"/>
    <property type="match status" value="1"/>
</dbReference>
<feature type="domain" description="Dihydroorotase catalytic" evidence="2">
    <location>
        <begin position="58"/>
        <end position="242"/>
    </location>
</feature>
<dbReference type="Gene3D" id="3.20.20.140">
    <property type="entry name" value="Metal-dependent hydrolases"/>
    <property type="match status" value="1"/>
</dbReference>
<dbReference type="InterPro" id="IPR032466">
    <property type="entry name" value="Metal_Hydrolase"/>
</dbReference>
<dbReference type="GO" id="GO:0004151">
    <property type="term" value="F:dihydroorotase activity"/>
    <property type="evidence" value="ECO:0007669"/>
    <property type="project" value="InterPro"/>
</dbReference>
<sequence>MAEQTTFEIVGATLVATKHPLNGKKIVLAVESGRIKEISEYPKATKNSKSINGEGLSITPGFVDLLGSFCDPGMEHREDFLSGAEAALYGGYTHVGVNPFNEPVADSKSGISYVKAANQSSKINLLPLGTLSVGGANTDIPELHDMAHTGAYAFFSGKKQLSEKLLLTALEYCQGIDALPMVFPIVDSLAEEGQINESIVSSQTGLKAIPNIAESMALANILKLAKYSGGSVHISHISCEESVALIKKAKEEGVRVTCAVASHQLIHTDKDCLDFDTRHKVLPPYRKEQDRQALISACKEGIVDAIISDHSPVDIEAKKTEFDHAEFGIINFQTAFSSLWAADVLPIDKLVELMAENPAKILKLKTVGFEIGTEANFNLIATDKKYNFPVAEVKSKSLNSPFLNKELKGEILYTAAKGKLYSKIG</sequence>
<evidence type="ECO:0000313" key="3">
    <source>
        <dbReference type="EMBL" id="TXC78660.1"/>
    </source>
</evidence>
<evidence type="ECO:0000256" key="1">
    <source>
        <dbReference type="ARBA" id="ARBA00022975"/>
    </source>
</evidence>
<keyword evidence="1" id="KW-0665">Pyrimidine biosynthesis</keyword>
<dbReference type="Proteomes" id="UP000321168">
    <property type="component" value="Unassembled WGS sequence"/>
</dbReference>
<dbReference type="RefSeq" id="WP_147014687.1">
    <property type="nucleotide sequence ID" value="NZ_VORB01000006.1"/>
</dbReference>
<dbReference type="AlphaFoldDB" id="A0A5C6V1D4"/>
<proteinExistence type="predicted"/>
<dbReference type="GO" id="GO:0006145">
    <property type="term" value="P:purine nucleobase catabolic process"/>
    <property type="evidence" value="ECO:0007669"/>
    <property type="project" value="TreeGrafter"/>
</dbReference>
<dbReference type="CDD" id="cd01317">
    <property type="entry name" value="DHOase_IIa"/>
    <property type="match status" value="1"/>
</dbReference>
<dbReference type="GO" id="GO:0005737">
    <property type="term" value="C:cytoplasm"/>
    <property type="evidence" value="ECO:0007669"/>
    <property type="project" value="TreeGrafter"/>
</dbReference>
<dbReference type="OrthoDB" id="9765462at2"/>
<gene>
    <name evidence="3" type="ORF">FRX97_08050</name>
</gene>
<accession>A0A5C6V1D4</accession>
<dbReference type="GO" id="GO:0006221">
    <property type="term" value="P:pyrimidine nucleotide biosynthetic process"/>
    <property type="evidence" value="ECO:0007669"/>
    <property type="project" value="UniProtKB-KW"/>
</dbReference>
<dbReference type="InterPro" id="IPR050138">
    <property type="entry name" value="DHOase/Allantoinase_Hydrolase"/>
</dbReference>